<dbReference type="EMBL" id="JASBWV010000007">
    <property type="protein sequence ID" value="KAJ9125761.1"/>
    <property type="molecule type" value="Genomic_DNA"/>
</dbReference>
<reference evidence="1" key="1">
    <citation type="submission" date="2023-04" db="EMBL/GenBank/DDBJ databases">
        <title>Draft Genome sequencing of Naganishia species isolated from polar environments using Oxford Nanopore Technology.</title>
        <authorList>
            <person name="Leo P."/>
            <person name="Venkateswaran K."/>
        </authorList>
    </citation>
    <scope>NUCLEOTIDE SEQUENCE</scope>
    <source>
        <strain evidence="1">DBVPG 5303</strain>
    </source>
</reference>
<comment type="caution">
    <text evidence="1">The sequence shown here is derived from an EMBL/GenBank/DDBJ whole genome shotgun (WGS) entry which is preliminary data.</text>
</comment>
<evidence type="ECO:0000313" key="2">
    <source>
        <dbReference type="Proteomes" id="UP001234202"/>
    </source>
</evidence>
<accession>A0ACC2XQV1</accession>
<protein>
    <submittedName>
        <fullName evidence="1">Uncharacterized protein</fullName>
    </submittedName>
</protein>
<sequence length="1407" mass="151723">MCSSRQPEDLLSLSLSLSQPLPTDHYTPASFGLNKIMAGLGPDSRPASQLGRIGTPGTSGDDGKSGSGSGVASNSSGSDPFDKKKVKKKKKKKAGEDLLPEIIPEDDHPINSAYPQPISPIKASLLKPEVTPIPVASASATRTCSSDIHSRPETWPHNTVSDAENIEKESIIVEAWDDRWAEGGRDDSESVDAARIGSLPSENDMPTLSSEAVPSDTFFQTSPRRATPLQVRRPAPTLLDEFPALMNIPNLIPSGIGISAVPLPSLRDVKAAGRATAKAGIALVETVKDEYLTRVMGEAAAPQSSEKVKPWSNTQRNSRSGEAENPRTPHRASKRDIRHRRKGIKIPTGSDTDVEGTSVSGLTDEASEENLDGDGDSDDEVLIDLDDAEGLTETWKGFKGQPSEAALGHGWTKWRSCKWEYVSFSDGEERRLLVNVNPTPQTALQVIDCGASGSANSSSSLASTFNMLHPETIDLANSTILQTSPAEILHIPRQYSQHVSDDTLAHDSQRVFDCETLEVMAGVDPGLDVLDERNHLEEVLVDCALWWRGGAIPGRYAVKWLILFVLPIVRLRIDSSFDSHSFPPYSTQKRSAKSYLEPGSGCAKTEEYPVYLNVLDVNSHRVETKVLMGAGRGGQIVSSPQSVVITLAGDAPSIHFLSPTTLKPTLRPISTHIGLNSRTGLPVISLSGRLFAYTTMDARPKQPVQRGSEDIKLGTIVTETSSQAFYSRQEQSGMGTTNGSSSKPNTNTSYPTEGPPSMQSMVLNTAAGLGSEMAKGMWTGLKGLSTAAINGASKSETLSKGAPAFSTFAQKYVSARQNSVTGVNARSNTPSNGFDASTGARPPQTPSRYPPGSWIKVLDLGSEQSRRLQEKRQEDSRKKSKDKLSKPITVAHFALPATEVIAMPHPAVRPPGIDVLSFAPGGISLALGTADGRSSFVVEVRPAAMGILAQSPSSDEPTGGVWLRYELRRGVTPAIVEKIEWSACGGWIGVGTRRTIHVFTIHPLGGRVSVLQIKSSRPRNLDYIPPLSSKISPALRIRRPRGIIKRSVKASTPPSPSVGSNLSDTSGALRKSAFRVPARLFCLGPSVSTGTSRHAPESKANSRGVLRTVDVFDPMSNILRSEAVYVLRENFIPSSNEVQAVTASKDDDLKLASLTFRAWKVPNKPSHLHASGQTSDIPSPVRRKSTKSVAHAEIYTHSTAAQIIPRPIYRENWLKFESIHVDSAGLRTQYRFRITVDPSPPGQGDLVVDFDRPLAQAIQSQLDLEQSTFVVPALPNGAGKEPSRWQSSIGAFAHAKDIVRMRRKDSKSTSTSVTTGTAGTTPASHEDHLIVDGETRIVFDGNEGGLNDPEDMTTGSTSGDTRDDEWDDDLVTGVMDDEWHGTATLKHTHTKGLSMPRPNDTSEKHNK</sequence>
<dbReference type="Proteomes" id="UP001234202">
    <property type="component" value="Unassembled WGS sequence"/>
</dbReference>
<evidence type="ECO:0000313" key="1">
    <source>
        <dbReference type="EMBL" id="KAJ9125761.1"/>
    </source>
</evidence>
<organism evidence="1 2">
    <name type="scientific">Naganishia onofrii</name>
    <dbReference type="NCBI Taxonomy" id="1851511"/>
    <lineage>
        <taxon>Eukaryota</taxon>
        <taxon>Fungi</taxon>
        <taxon>Dikarya</taxon>
        <taxon>Basidiomycota</taxon>
        <taxon>Agaricomycotina</taxon>
        <taxon>Tremellomycetes</taxon>
        <taxon>Filobasidiales</taxon>
        <taxon>Filobasidiaceae</taxon>
        <taxon>Naganishia</taxon>
    </lineage>
</organism>
<keyword evidence="2" id="KW-1185">Reference proteome</keyword>
<name>A0ACC2XQV1_9TREE</name>
<proteinExistence type="predicted"/>
<gene>
    <name evidence="1" type="ORF">QFC24_002545</name>
</gene>